<dbReference type="InterPro" id="IPR037069">
    <property type="entry name" value="AcylCoA_DH/ox_N_sf"/>
</dbReference>
<dbReference type="Gene3D" id="1.10.540.10">
    <property type="entry name" value="Acyl-CoA dehydrogenase/oxidase, N-terminal domain"/>
    <property type="match status" value="1"/>
</dbReference>
<dbReference type="Gene3D" id="1.20.140.10">
    <property type="entry name" value="Butyryl-CoA Dehydrogenase, subunit A, domain 3"/>
    <property type="match status" value="1"/>
</dbReference>
<evidence type="ECO:0000313" key="4">
    <source>
        <dbReference type="Proteomes" id="UP000461670"/>
    </source>
</evidence>
<dbReference type="PANTHER" id="PTHR43884">
    <property type="entry name" value="ACYL-COA DEHYDROGENASE"/>
    <property type="match status" value="1"/>
</dbReference>
<protein>
    <submittedName>
        <fullName evidence="3">Dibenzothiophene desulfurization enzyme C</fullName>
    </submittedName>
</protein>
<accession>A0A7V8JR37</accession>
<dbReference type="InterPro" id="IPR036250">
    <property type="entry name" value="AcylCo_DH-like_C"/>
</dbReference>
<dbReference type="GO" id="GO:0008470">
    <property type="term" value="F:3-methylbutanoyl-CoA dehydrogenase activity"/>
    <property type="evidence" value="ECO:0007669"/>
    <property type="project" value="TreeGrafter"/>
</dbReference>
<dbReference type="SUPFAM" id="SSF47203">
    <property type="entry name" value="Acyl-CoA dehydrogenase C-terminal domain-like"/>
    <property type="match status" value="1"/>
</dbReference>
<dbReference type="InterPro" id="IPR009100">
    <property type="entry name" value="AcylCoA_DH/oxidase_NM_dom_sf"/>
</dbReference>
<evidence type="ECO:0000259" key="2">
    <source>
        <dbReference type="Pfam" id="PF08028"/>
    </source>
</evidence>
<dbReference type="InterPro" id="IPR013107">
    <property type="entry name" value="Acyl-CoA_DH_C"/>
</dbReference>
<dbReference type="EMBL" id="WNDQ01000010">
    <property type="protein sequence ID" value="KAF1022624.1"/>
    <property type="molecule type" value="Genomic_DNA"/>
</dbReference>
<evidence type="ECO:0000313" key="3">
    <source>
        <dbReference type="EMBL" id="KAF1022624.1"/>
    </source>
</evidence>
<dbReference type="GO" id="GO:0006552">
    <property type="term" value="P:L-leucine catabolic process"/>
    <property type="evidence" value="ECO:0007669"/>
    <property type="project" value="TreeGrafter"/>
</dbReference>
<name>A0A7V8JR37_9BURK</name>
<dbReference type="SUPFAM" id="SSF56645">
    <property type="entry name" value="Acyl-CoA dehydrogenase NM domain-like"/>
    <property type="match status" value="1"/>
</dbReference>
<dbReference type="PIRSF" id="PIRSF016578">
    <property type="entry name" value="HsaA"/>
    <property type="match status" value="1"/>
</dbReference>
<keyword evidence="1" id="KW-0560">Oxidoreductase</keyword>
<dbReference type="Pfam" id="PF08028">
    <property type="entry name" value="Acyl-CoA_dh_2"/>
    <property type="match status" value="1"/>
</dbReference>
<dbReference type="InterPro" id="IPR046373">
    <property type="entry name" value="Acyl-CoA_Oxase/DH_mid-dom_sf"/>
</dbReference>
<organism evidence="3 4">
    <name type="scientific">Paracidovorax wautersii</name>
    <dbReference type="NCBI Taxonomy" id="1177982"/>
    <lineage>
        <taxon>Bacteria</taxon>
        <taxon>Pseudomonadati</taxon>
        <taxon>Pseudomonadota</taxon>
        <taxon>Betaproteobacteria</taxon>
        <taxon>Burkholderiales</taxon>
        <taxon>Comamonadaceae</taxon>
        <taxon>Paracidovorax</taxon>
    </lineage>
</organism>
<sequence>MAIPSELVSDSQAISALAWREAEPAPRPVPAAAGLPAGDTLASRFGAGADDPYLAQAVVLRERLAVDAVGRDQAGGRPSEQIQWLRDSGLVNLLIAREHGGEGQPWSTALRIVRDFAQVDGSVAHLYGYHFGAQQGLRSRNDPDKVERLWRQSAQQRWLWGNTANSFSKSLFGRREGEYFVLDGFRPFTSGSHVADVLSVAWEDESGQTRRFAVIPGDRAGITIEDDWDGIGQRQTGSGRVTFRGVRIHDSEVVGQPIPFQPTAANALPSRTLGALQQQSVLLNVFVGSAQGALLAARQYTLAQARPWLYSGVERHADDPWIQRQYGELFAHTLGATALADRAAAALDAAWAQGDALSAEQRGEAARAVASANAHAGQVALRVTREIFEVMGARSATRAWGFDRFWRNVRIHTLHNPAEYKIRNVGRWVLGDGHPVPGTFQ</sequence>
<dbReference type="Proteomes" id="UP000461670">
    <property type="component" value="Unassembled WGS sequence"/>
</dbReference>
<dbReference type="GO" id="GO:0050660">
    <property type="term" value="F:flavin adenine dinucleotide binding"/>
    <property type="evidence" value="ECO:0007669"/>
    <property type="project" value="InterPro"/>
</dbReference>
<comment type="caution">
    <text evidence="3">The sequence shown here is derived from an EMBL/GenBank/DDBJ whole genome shotgun (WGS) entry which is preliminary data.</text>
</comment>
<dbReference type="Gene3D" id="2.40.110.10">
    <property type="entry name" value="Butyryl-CoA Dehydrogenase, subunit A, domain 2"/>
    <property type="match status" value="1"/>
</dbReference>
<feature type="domain" description="Acyl-CoA dehydrogenase C-terminal" evidence="2">
    <location>
        <begin position="285"/>
        <end position="416"/>
    </location>
</feature>
<dbReference type="AlphaFoldDB" id="A0A7V8JR37"/>
<gene>
    <name evidence="3" type="primary">soxC_3</name>
    <name evidence="3" type="ORF">GAK30_00997</name>
</gene>
<reference evidence="4" key="1">
    <citation type="journal article" date="2020" name="MBio">
        <title>Horizontal gene transfer to a defensive symbiont with a reduced genome amongst a multipartite beetle microbiome.</title>
        <authorList>
            <person name="Waterworth S.C."/>
            <person name="Florez L.V."/>
            <person name="Rees E.R."/>
            <person name="Hertweck C."/>
            <person name="Kaltenpoth M."/>
            <person name="Kwan J.C."/>
        </authorList>
    </citation>
    <scope>NUCLEOTIDE SEQUENCE [LARGE SCALE GENOMIC DNA]</scope>
</reference>
<proteinExistence type="predicted"/>
<evidence type="ECO:0000256" key="1">
    <source>
        <dbReference type="ARBA" id="ARBA00023002"/>
    </source>
</evidence>
<dbReference type="PANTHER" id="PTHR43884:SF12">
    <property type="entry name" value="ISOVALERYL-COA DEHYDROGENASE, MITOCHONDRIAL-RELATED"/>
    <property type="match status" value="1"/>
</dbReference>